<dbReference type="EMBL" id="CP081201">
    <property type="protein sequence ID" value="UXZ96608.1"/>
    <property type="molecule type" value="Genomic_DNA"/>
</dbReference>
<evidence type="ECO:0000313" key="3">
    <source>
        <dbReference type="Proteomes" id="UP001063228"/>
    </source>
</evidence>
<dbReference type="InterPro" id="IPR025391">
    <property type="entry name" value="DUF4123"/>
</dbReference>
<evidence type="ECO:0000259" key="1">
    <source>
        <dbReference type="Pfam" id="PF13503"/>
    </source>
</evidence>
<evidence type="ECO:0000313" key="2">
    <source>
        <dbReference type="EMBL" id="UXZ96608.1"/>
    </source>
</evidence>
<keyword evidence="3" id="KW-1185">Reference proteome</keyword>
<feature type="domain" description="DUF4123" evidence="1">
    <location>
        <begin position="10"/>
        <end position="119"/>
    </location>
</feature>
<organism evidence="2 3">
    <name type="scientific">Pseudomonas phytophila</name>
    <dbReference type="NCBI Taxonomy" id="2867264"/>
    <lineage>
        <taxon>Bacteria</taxon>
        <taxon>Pseudomonadati</taxon>
        <taxon>Pseudomonadota</taxon>
        <taxon>Gammaproteobacteria</taxon>
        <taxon>Pseudomonadales</taxon>
        <taxon>Pseudomonadaceae</taxon>
        <taxon>Pseudomonas</taxon>
    </lineage>
</organism>
<dbReference type="Proteomes" id="UP001063228">
    <property type="component" value="Chromosome"/>
</dbReference>
<protein>
    <submittedName>
        <fullName evidence="2">DUF4123 domain-containing protein</fullName>
    </submittedName>
</protein>
<proteinExistence type="predicted"/>
<accession>A0ABY6FFB4</accession>
<gene>
    <name evidence="2" type="ORF">K3169_01440</name>
</gene>
<reference evidence="2" key="1">
    <citation type="submission" date="2021-08" db="EMBL/GenBank/DDBJ databases">
        <title>Complete genome sequence of Pseudomonas phytophila.</title>
        <authorList>
            <person name="Weir B.S."/>
            <person name="Templeton M.D."/>
            <person name="Arshed S."/>
            <person name="Andersen M.T."/>
            <person name="Jayaraman J."/>
        </authorList>
    </citation>
    <scope>NUCLEOTIDE SEQUENCE</scope>
    <source>
        <strain evidence="2">ICMP 23753</strain>
    </source>
</reference>
<dbReference type="Pfam" id="PF13503">
    <property type="entry name" value="DUF4123"/>
    <property type="match status" value="1"/>
</dbReference>
<dbReference type="RefSeq" id="WP_263269676.1">
    <property type="nucleotide sequence ID" value="NZ_CP081201.1"/>
</dbReference>
<name>A0ABY6FFB4_9PSED</name>
<sequence>MNTWLLLERTNSVLPQLYRKIGAPQLSMLFDTTELAAYTEQSPLLVTTDENSDLLNAVQQTPEDWPGLIIQSEQPTVAVLAHLRQILLVRFEALGRGVLRYSNPVTASYFFPACQADSLKYWLGPISRLSWYGGTWGDRALNARSWRSLESPEGENREPLAFEFVLDSHQQQALRCQQQDHFLYRWWLKQSDLCYSHGQLWLGEGLRYGFTKADSLERYLDVRRDHPSPEVPQELPKGSDETRFAYLLQHLQKTSTEQEN</sequence>